<dbReference type="InterPro" id="IPR016137">
    <property type="entry name" value="RGS"/>
</dbReference>
<keyword evidence="2" id="KW-0472">Membrane</keyword>
<dbReference type="Proteomes" id="UP000789396">
    <property type="component" value="Unassembled WGS sequence"/>
</dbReference>
<sequence>MSKDHTISGSEKGQRLARTTYPTYDRNKLPTLQEVLSRKTAPPVCLYNFYLYMRDREQASEYLDFYLDVLEHENICKAFVKDIKKLGLDLNIEYPEYERYRPAGIAPEKGKLSRLSVATSNDGGVQRQLSASSRESNVTNSTGGVFDTPSRPDSPYSGQHIIDIATANKASRFTRHRDSVRSNKTNTTTGNLSFYGRERPFTKDDLRESAERIYYKYLNEESEKEIELSDHTREKIKLIMEEESGTLNKRADPWIFYEAKREPPLRRLCSDNNLPFNDNTAVEHSPQKKIHIECDPEFYLNDTLHKLPKHGVKLNYIEQIIDSLQKEKEAEKKDQFEDDMNDDVKDDEDICSDSHDDERSLLKKDEQKILIDGRHNGERPADRDVQQMVMEGSPTFQVTNESGVTFDEPISPKRARESVELKDLNSFLVSGNTNKESIDQPRAKRTRQDEAIKIDVNATEGFETISHCMTHGADMSSHSEKPNSESTFSDEIFEIEERLEKNEEVYKENPLRLLMEVALVDMVCFFILALQSGFVLIFIHL</sequence>
<feature type="region of interest" description="Disordered" evidence="1">
    <location>
        <begin position="328"/>
        <end position="381"/>
    </location>
</feature>
<feature type="compositionally biased region" description="Acidic residues" evidence="1">
    <location>
        <begin position="336"/>
        <end position="351"/>
    </location>
</feature>
<feature type="region of interest" description="Disordered" evidence="1">
    <location>
        <begin position="118"/>
        <end position="155"/>
    </location>
</feature>
<keyword evidence="2" id="KW-1133">Transmembrane helix</keyword>
<dbReference type="SMART" id="SM00315">
    <property type="entry name" value="RGS"/>
    <property type="match status" value="1"/>
</dbReference>
<name>A0A9N8W4E6_9GLOM</name>
<reference evidence="4" key="1">
    <citation type="submission" date="2021-06" db="EMBL/GenBank/DDBJ databases">
        <authorList>
            <person name="Kallberg Y."/>
            <person name="Tangrot J."/>
            <person name="Rosling A."/>
        </authorList>
    </citation>
    <scope>NUCLEOTIDE SEQUENCE</scope>
    <source>
        <strain evidence="4">IN212</strain>
    </source>
</reference>
<dbReference type="PANTHER" id="PTHR13155:SF1">
    <property type="entry name" value="A-KINASE ANCHOR PROTEIN 10, MITOCHONDRIAL"/>
    <property type="match status" value="1"/>
</dbReference>
<dbReference type="Gene3D" id="1.10.167.10">
    <property type="entry name" value="Regulator of G-protein Signalling 4, domain 2"/>
    <property type="match status" value="1"/>
</dbReference>
<evidence type="ECO:0000256" key="2">
    <source>
        <dbReference type="SAM" id="Phobius"/>
    </source>
</evidence>
<feature type="domain" description="RGS" evidence="3">
    <location>
        <begin position="31"/>
        <end position="277"/>
    </location>
</feature>
<accession>A0A9N8W4E6</accession>
<dbReference type="SUPFAM" id="SSF48097">
    <property type="entry name" value="Regulator of G-protein signaling, RGS"/>
    <property type="match status" value="1"/>
</dbReference>
<dbReference type="OrthoDB" id="5876363at2759"/>
<dbReference type="InterPro" id="IPR036305">
    <property type="entry name" value="RGS_sf"/>
</dbReference>
<keyword evidence="2" id="KW-0812">Transmembrane</keyword>
<feature type="region of interest" description="Disordered" evidence="1">
    <location>
        <begin position="174"/>
        <end position="196"/>
    </location>
</feature>
<keyword evidence="5" id="KW-1185">Reference proteome</keyword>
<comment type="caution">
    <text evidence="4">The sequence shown here is derived from an EMBL/GenBank/DDBJ whole genome shotgun (WGS) entry which is preliminary data.</text>
</comment>
<feature type="compositionally biased region" description="Polar residues" evidence="1">
    <location>
        <begin position="182"/>
        <end position="192"/>
    </location>
</feature>
<feature type="transmembrane region" description="Helical" evidence="2">
    <location>
        <begin position="517"/>
        <end position="539"/>
    </location>
</feature>
<evidence type="ECO:0000259" key="3">
    <source>
        <dbReference type="SMART" id="SM00315"/>
    </source>
</evidence>
<dbReference type="InterPro" id="IPR044926">
    <property type="entry name" value="RGS_subdomain_2"/>
</dbReference>
<proteinExistence type="predicted"/>
<feature type="compositionally biased region" description="Polar residues" evidence="1">
    <location>
        <begin position="118"/>
        <end position="143"/>
    </location>
</feature>
<feature type="compositionally biased region" description="Basic and acidic residues" evidence="1">
    <location>
        <begin position="352"/>
        <end position="381"/>
    </location>
</feature>
<feature type="region of interest" description="Disordered" evidence="1">
    <location>
        <begin position="1"/>
        <end position="20"/>
    </location>
</feature>
<organism evidence="4 5">
    <name type="scientific">Racocetra fulgida</name>
    <dbReference type="NCBI Taxonomy" id="60492"/>
    <lineage>
        <taxon>Eukaryota</taxon>
        <taxon>Fungi</taxon>
        <taxon>Fungi incertae sedis</taxon>
        <taxon>Mucoromycota</taxon>
        <taxon>Glomeromycotina</taxon>
        <taxon>Glomeromycetes</taxon>
        <taxon>Diversisporales</taxon>
        <taxon>Gigasporaceae</taxon>
        <taxon>Racocetra</taxon>
    </lineage>
</organism>
<dbReference type="EMBL" id="CAJVPZ010000818">
    <property type="protein sequence ID" value="CAG8476841.1"/>
    <property type="molecule type" value="Genomic_DNA"/>
</dbReference>
<evidence type="ECO:0000313" key="5">
    <source>
        <dbReference type="Proteomes" id="UP000789396"/>
    </source>
</evidence>
<dbReference type="InterPro" id="IPR052246">
    <property type="entry name" value="Cell_Polariz_PKAAnc"/>
</dbReference>
<gene>
    <name evidence="4" type="ORF">RFULGI_LOCUS1359</name>
</gene>
<protein>
    <submittedName>
        <fullName evidence="4">13306_t:CDS:1</fullName>
    </submittedName>
</protein>
<evidence type="ECO:0000313" key="4">
    <source>
        <dbReference type="EMBL" id="CAG8476841.1"/>
    </source>
</evidence>
<dbReference type="AlphaFoldDB" id="A0A9N8W4E6"/>
<dbReference type="GO" id="GO:0005886">
    <property type="term" value="C:plasma membrane"/>
    <property type="evidence" value="ECO:0007669"/>
    <property type="project" value="TreeGrafter"/>
</dbReference>
<dbReference type="GO" id="GO:0008104">
    <property type="term" value="P:intracellular protein localization"/>
    <property type="evidence" value="ECO:0007669"/>
    <property type="project" value="TreeGrafter"/>
</dbReference>
<dbReference type="PANTHER" id="PTHR13155">
    <property type="entry name" value="A-KINASE ANCHOR PROTEINS"/>
    <property type="match status" value="1"/>
</dbReference>
<evidence type="ECO:0000256" key="1">
    <source>
        <dbReference type="SAM" id="MobiDB-lite"/>
    </source>
</evidence>